<evidence type="ECO:0000256" key="4">
    <source>
        <dbReference type="ARBA" id="ARBA00023139"/>
    </source>
</evidence>
<feature type="chain" id="PRO_5045637901" evidence="6">
    <location>
        <begin position="23"/>
        <end position="442"/>
    </location>
</feature>
<evidence type="ECO:0000313" key="7">
    <source>
        <dbReference type="EMBL" id="MBM6850452.1"/>
    </source>
</evidence>
<dbReference type="PROSITE" id="PS51257">
    <property type="entry name" value="PROKAR_LIPOPROTEIN"/>
    <property type="match status" value="1"/>
</dbReference>
<dbReference type="SUPFAM" id="SSF53850">
    <property type="entry name" value="Periplasmic binding protein-like II"/>
    <property type="match status" value="1"/>
</dbReference>
<reference evidence="7 8" key="1">
    <citation type="journal article" date="2021" name="Sci. Rep.">
        <title>The distribution of antibiotic resistance genes in chicken gut microbiota commensals.</title>
        <authorList>
            <person name="Juricova H."/>
            <person name="Matiasovicova J."/>
            <person name="Kubasova T."/>
            <person name="Cejkova D."/>
            <person name="Rychlik I."/>
        </authorList>
    </citation>
    <scope>NUCLEOTIDE SEQUENCE [LARGE SCALE GENOMIC DNA]</scope>
    <source>
        <strain evidence="7 8">An411</strain>
    </source>
</reference>
<keyword evidence="1" id="KW-1003">Cell membrane</keyword>
<accession>A0ABS2FUB8</accession>
<sequence>MMKRWLSCALALVMLLGLVGCGGGTDEGAASDSGSESTGDEIVINYPTFQVGTNTAAPVVAELVNRFNEEYAGQYRIEIEEVPGDANYAERIQVQISSGQLPPVVYGGGYALLDLALEADLVVDLTDVVNADPEWAAMYDNDAWQAANCRDGKIYASSSEGQLIGYFYNKELFDQVGIQPATTWEEFFDNCDKLLAAGITPLAMDTADGAWVSMLLMGAMVATSGDEGLEFMNTKYPTDYNIEPVVNAVAEMQKWYQNYTTLDAVGGAYENAANNFFSGNVAMICNGPWMIGDFSDTSKTPEGFDQNVGVATYPGGFVYDAPIEGMFVTKQDDPALEEAAIAMVKFFTSPEAQTLALEMQGMVPAAASVEITDTATTNFPLLGEFLNMASECTVRSNTFTGNMVPGLQDLFSAELPNLANGTYTPEQFCQILTDFATENAVA</sequence>
<organism evidence="7 8">
    <name type="scientific">Oscillibacter valericigenes</name>
    <dbReference type="NCBI Taxonomy" id="351091"/>
    <lineage>
        <taxon>Bacteria</taxon>
        <taxon>Bacillati</taxon>
        <taxon>Bacillota</taxon>
        <taxon>Clostridia</taxon>
        <taxon>Eubacteriales</taxon>
        <taxon>Oscillospiraceae</taxon>
        <taxon>Oscillibacter</taxon>
    </lineage>
</organism>
<evidence type="ECO:0000256" key="3">
    <source>
        <dbReference type="ARBA" id="ARBA00023136"/>
    </source>
</evidence>
<dbReference type="Pfam" id="PF13416">
    <property type="entry name" value="SBP_bac_8"/>
    <property type="match status" value="1"/>
</dbReference>
<evidence type="ECO:0000256" key="5">
    <source>
        <dbReference type="ARBA" id="ARBA00023288"/>
    </source>
</evidence>
<protein>
    <submittedName>
        <fullName evidence="7">Carbohydrate ABC transporter substrate-binding protein</fullName>
    </submittedName>
</protein>
<dbReference type="InterPro" id="IPR006059">
    <property type="entry name" value="SBP"/>
</dbReference>
<keyword evidence="3" id="KW-0472">Membrane</keyword>
<keyword evidence="5" id="KW-0449">Lipoprotein</keyword>
<keyword evidence="8" id="KW-1185">Reference proteome</keyword>
<dbReference type="InterPro" id="IPR050490">
    <property type="entry name" value="Bact_solute-bd_prot1"/>
</dbReference>
<dbReference type="PANTHER" id="PTHR43649">
    <property type="entry name" value="ARABINOSE-BINDING PROTEIN-RELATED"/>
    <property type="match status" value="1"/>
</dbReference>
<name>A0ABS2FUB8_9FIRM</name>
<dbReference type="Proteomes" id="UP000719500">
    <property type="component" value="Unassembled WGS sequence"/>
</dbReference>
<feature type="signal peptide" evidence="6">
    <location>
        <begin position="1"/>
        <end position="22"/>
    </location>
</feature>
<evidence type="ECO:0000256" key="1">
    <source>
        <dbReference type="ARBA" id="ARBA00022475"/>
    </source>
</evidence>
<proteinExistence type="predicted"/>
<keyword evidence="4" id="KW-0564">Palmitate</keyword>
<evidence type="ECO:0000256" key="6">
    <source>
        <dbReference type="SAM" id="SignalP"/>
    </source>
</evidence>
<comment type="caution">
    <text evidence="7">The sequence shown here is derived from an EMBL/GenBank/DDBJ whole genome shotgun (WGS) entry which is preliminary data.</text>
</comment>
<keyword evidence="2 6" id="KW-0732">Signal</keyword>
<dbReference type="PANTHER" id="PTHR43649:SF33">
    <property type="entry name" value="POLYGALACTURONAN_RHAMNOGALACTURONAN-BINDING PROTEIN YTCQ"/>
    <property type="match status" value="1"/>
</dbReference>
<dbReference type="Gene3D" id="3.40.190.10">
    <property type="entry name" value="Periplasmic binding protein-like II"/>
    <property type="match status" value="2"/>
</dbReference>
<gene>
    <name evidence="7" type="ORF">H9X91_03250</name>
</gene>
<evidence type="ECO:0000256" key="2">
    <source>
        <dbReference type="ARBA" id="ARBA00022729"/>
    </source>
</evidence>
<evidence type="ECO:0000313" key="8">
    <source>
        <dbReference type="Proteomes" id="UP000719500"/>
    </source>
</evidence>
<dbReference type="EMBL" id="JACSNX010000002">
    <property type="protein sequence ID" value="MBM6850452.1"/>
    <property type="molecule type" value="Genomic_DNA"/>
</dbReference>